<evidence type="ECO:0000313" key="3">
    <source>
        <dbReference type="Proteomes" id="UP000507470"/>
    </source>
</evidence>
<keyword evidence="3" id="KW-1185">Reference proteome</keyword>
<sequence>METNHLNNSNYKQLLQKFHKTNTGVILAIDAKNNSKTSINQKLQTHSNAHLQSGKQFRYIILPSDGQDRSITPINKKMRNRINKLTQDNKDVSLSKRLHECSTEIDEENDYFSKTRQMAERVIKLIPQKSSTLSVKEQAVPLQSELGRTWSQKNKDMNEASIDKSLKEDILQEMHQIRQDQIKICKHLGSFMRTFINLLLKSSTNECKMFILWLKHFLDERDLRYRLDKSECHFAEASFRIDHLCREMGQIYEAVFSSKTRNTKLKKLKKQLPMITARLLLLGLPFEIMDGDTANVPITWVRAVLMNLKDIIGDKKFLTISVLGIQGSDTSTLLNTMFGLQFAVNPKRCTRGVLMQLVPVDDNFPFEWVLVIYTEGVRTLELGHHENKQNNELATFVIGLGDIVVVNIKGEYTDKVNYVLQISVHAFKFTKDSMCEKQSCVFVHHNVPAIDANDKVHGRQKFVEIWDDITKKAVDKANIAEINSFNHVIEFDREKSVWYFSDLWLGHHSMCHDNPSYSENVANVKNAIMFGLSKKQTNYLTVTGTISRIENLWNRVLKNDFVFKFQS</sequence>
<dbReference type="PANTHER" id="PTHR14819:SF25">
    <property type="entry name" value="CHROMOSOME UNDETERMINED SCAFFOLD_52, WHOLE GENOME SHOTGUN SEQUENCE"/>
    <property type="match status" value="1"/>
</dbReference>
<evidence type="ECO:0000259" key="1">
    <source>
        <dbReference type="PROSITE" id="PS51717"/>
    </source>
</evidence>
<dbReference type="InterPro" id="IPR030383">
    <property type="entry name" value="G_VLIG_dom"/>
</dbReference>
<dbReference type="Pfam" id="PF25683">
    <property type="entry name" value="URGCP_GTPase"/>
    <property type="match status" value="1"/>
</dbReference>
<protein>
    <recommendedName>
        <fullName evidence="1">VLIG-type G domain-containing protein</fullName>
    </recommendedName>
</protein>
<name>A0A6J8AAN7_MYTCO</name>
<reference evidence="2 3" key="1">
    <citation type="submission" date="2020-06" db="EMBL/GenBank/DDBJ databases">
        <authorList>
            <person name="Li R."/>
            <person name="Bekaert M."/>
        </authorList>
    </citation>
    <scope>NUCLEOTIDE SEQUENCE [LARGE SCALE GENOMIC DNA]</scope>
    <source>
        <strain evidence="3">wild</strain>
    </source>
</reference>
<dbReference type="SUPFAM" id="SSF52540">
    <property type="entry name" value="P-loop containing nucleoside triphosphate hydrolases"/>
    <property type="match status" value="1"/>
</dbReference>
<dbReference type="PANTHER" id="PTHR14819">
    <property type="entry name" value="GTP-BINDING"/>
    <property type="match status" value="1"/>
</dbReference>
<dbReference type="Proteomes" id="UP000507470">
    <property type="component" value="Unassembled WGS sequence"/>
</dbReference>
<dbReference type="AlphaFoldDB" id="A0A6J8AAN7"/>
<feature type="domain" description="VLIG-type G" evidence="1">
    <location>
        <begin position="314"/>
        <end position="557"/>
    </location>
</feature>
<dbReference type="InterPro" id="IPR027417">
    <property type="entry name" value="P-loop_NTPase"/>
</dbReference>
<accession>A0A6J8AAN7</accession>
<proteinExistence type="predicted"/>
<dbReference type="InterPro" id="IPR052986">
    <property type="entry name" value="VLIG_GTPase"/>
</dbReference>
<dbReference type="GO" id="GO:0005525">
    <property type="term" value="F:GTP binding"/>
    <property type="evidence" value="ECO:0007669"/>
    <property type="project" value="InterPro"/>
</dbReference>
<organism evidence="2 3">
    <name type="scientific">Mytilus coruscus</name>
    <name type="common">Sea mussel</name>
    <dbReference type="NCBI Taxonomy" id="42192"/>
    <lineage>
        <taxon>Eukaryota</taxon>
        <taxon>Metazoa</taxon>
        <taxon>Spiralia</taxon>
        <taxon>Lophotrochozoa</taxon>
        <taxon>Mollusca</taxon>
        <taxon>Bivalvia</taxon>
        <taxon>Autobranchia</taxon>
        <taxon>Pteriomorphia</taxon>
        <taxon>Mytilida</taxon>
        <taxon>Mytiloidea</taxon>
        <taxon>Mytilidae</taxon>
        <taxon>Mytilinae</taxon>
        <taxon>Mytilus</taxon>
    </lineage>
</organism>
<gene>
    <name evidence="2" type="ORF">MCOR_4624</name>
</gene>
<dbReference type="OrthoDB" id="10070673at2759"/>
<dbReference type="Gene3D" id="3.40.50.300">
    <property type="entry name" value="P-loop containing nucleotide triphosphate hydrolases"/>
    <property type="match status" value="1"/>
</dbReference>
<dbReference type="PROSITE" id="PS51717">
    <property type="entry name" value="G_VLIG"/>
    <property type="match status" value="1"/>
</dbReference>
<evidence type="ECO:0000313" key="2">
    <source>
        <dbReference type="EMBL" id="CAC5363064.1"/>
    </source>
</evidence>
<dbReference type="EMBL" id="CACVKT020000784">
    <property type="protein sequence ID" value="CAC5363064.1"/>
    <property type="molecule type" value="Genomic_DNA"/>
</dbReference>